<evidence type="ECO:0000256" key="5">
    <source>
        <dbReference type="SAM" id="MobiDB-lite"/>
    </source>
</evidence>
<name>A0AAV7ZGZ5_9EUKA</name>
<dbReference type="EMBL" id="JANTQA010000032">
    <property type="protein sequence ID" value="KAJ3439725.1"/>
    <property type="molecule type" value="Genomic_DNA"/>
</dbReference>
<dbReference type="Gene3D" id="4.10.1000.10">
    <property type="entry name" value="Zinc finger, CCCH-type"/>
    <property type="match status" value="1"/>
</dbReference>
<evidence type="ECO:0000313" key="8">
    <source>
        <dbReference type="Proteomes" id="UP001146793"/>
    </source>
</evidence>
<evidence type="ECO:0000256" key="1">
    <source>
        <dbReference type="ARBA" id="ARBA00022723"/>
    </source>
</evidence>
<organism evidence="7 8">
    <name type="scientific">Anaeramoeba flamelloides</name>
    <dbReference type="NCBI Taxonomy" id="1746091"/>
    <lineage>
        <taxon>Eukaryota</taxon>
        <taxon>Metamonada</taxon>
        <taxon>Anaeramoebidae</taxon>
        <taxon>Anaeramoeba</taxon>
    </lineage>
</organism>
<evidence type="ECO:0000259" key="6">
    <source>
        <dbReference type="PROSITE" id="PS50103"/>
    </source>
</evidence>
<protein>
    <submittedName>
        <fullName evidence="7">Protein tis11</fullName>
    </submittedName>
</protein>
<comment type="caution">
    <text evidence="7">The sequence shown here is derived from an EMBL/GenBank/DDBJ whole genome shotgun (WGS) entry which is preliminary data.</text>
</comment>
<feature type="zinc finger region" description="C3H1-type" evidence="4">
    <location>
        <begin position="97"/>
        <end position="126"/>
    </location>
</feature>
<dbReference type="Proteomes" id="UP001146793">
    <property type="component" value="Unassembled WGS sequence"/>
</dbReference>
<dbReference type="InterPro" id="IPR036855">
    <property type="entry name" value="Znf_CCCH_sf"/>
</dbReference>
<reference evidence="7" key="1">
    <citation type="submission" date="2022-08" db="EMBL/GenBank/DDBJ databases">
        <title>Novel sulphate-reducing endosymbionts in the free-living metamonad Anaeramoeba.</title>
        <authorList>
            <person name="Jerlstrom-Hultqvist J."/>
            <person name="Cepicka I."/>
            <person name="Gallot-Lavallee L."/>
            <person name="Salas-Leiva D."/>
            <person name="Curtis B.A."/>
            <person name="Zahonova K."/>
            <person name="Pipaliya S."/>
            <person name="Dacks J."/>
            <person name="Roger A.J."/>
        </authorList>
    </citation>
    <scope>NUCLEOTIDE SEQUENCE</scope>
    <source>
        <strain evidence="7">Busselton2</strain>
    </source>
</reference>
<evidence type="ECO:0000256" key="2">
    <source>
        <dbReference type="ARBA" id="ARBA00022771"/>
    </source>
</evidence>
<accession>A0AAV7ZGZ5</accession>
<evidence type="ECO:0000256" key="3">
    <source>
        <dbReference type="ARBA" id="ARBA00022833"/>
    </source>
</evidence>
<feature type="compositionally biased region" description="Basic residues" evidence="5">
    <location>
        <begin position="68"/>
        <end position="79"/>
    </location>
</feature>
<dbReference type="AlphaFoldDB" id="A0AAV7ZGZ5"/>
<keyword evidence="2 4" id="KW-0863">Zinc-finger</keyword>
<feature type="region of interest" description="Disordered" evidence="5">
    <location>
        <begin position="46"/>
        <end position="93"/>
    </location>
</feature>
<dbReference type="SUPFAM" id="SSF90229">
    <property type="entry name" value="CCCH zinc finger"/>
    <property type="match status" value="1"/>
</dbReference>
<sequence>MINNNEPILVDQRIPFEFYPQSNFTSHLQTQQDLFLPIDTLNNYGFIQSTPRRMSPRSPQSKSPKSPNTHHTHTHQTRKNRSESPKHNHTRNTQNLKYKTEVCRNFFGEGCFCEFGKRCNFIHHRDNPESIALGSIHALKMLGLSYRVTGIHPNQTQRKKKRLSIFRSLGQK</sequence>
<dbReference type="InterPro" id="IPR000571">
    <property type="entry name" value="Znf_CCCH"/>
</dbReference>
<evidence type="ECO:0000256" key="4">
    <source>
        <dbReference type="PROSITE-ProRule" id="PRU00723"/>
    </source>
</evidence>
<dbReference type="PROSITE" id="PS50103">
    <property type="entry name" value="ZF_C3H1"/>
    <property type="match status" value="1"/>
</dbReference>
<gene>
    <name evidence="7" type="ORF">M0812_15764</name>
</gene>
<feature type="domain" description="C3H1-type" evidence="6">
    <location>
        <begin position="97"/>
        <end position="126"/>
    </location>
</feature>
<keyword evidence="1 4" id="KW-0479">Metal-binding</keyword>
<feature type="compositionally biased region" description="Low complexity" evidence="5">
    <location>
        <begin position="48"/>
        <end position="67"/>
    </location>
</feature>
<evidence type="ECO:0000313" key="7">
    <source>
        <dbReference type="EMBL" id="KAJ3439725.1"/>
    </source>
</evidence>
<dbReference type="GO" id="GO:0008270">
    <property type="term" value="F:zinc ion binding"/>
    <property type="evidence" value="ECO:0007669"/>
    <property type="project" value="UniProtKB-KW"/>
</dbReference>
<dbReference type="Pfam" id="PF00642">
    <property type="entry name" value="zf-CCCH"/>
    <property type="match status" value="1"/>
</dbReference>
<keyword evidence="3 4" id="KW-0862">Zinc</keyword>
<proteinExistence type="predicted"/>